<dbReference type="GO" id="GO:0051213">
    <property type="term" value="F:dioxygenase activity"/>
    <property type="evidence" value="ECO:0007669"/>
    <property type="project" value="UniProtKB-KW"/>
</dbReference>
<keyword evidence="3" id="KW-1185">Reference proteome</keyword>
<keyword evidence="2" id="KW-0560">Oxidoreductase</keyword>
<dbReference type="AlphaFoldDB" id="A0A7I9WN20"/>
<name>A0A7I9WN20_9MYCO</name>
<dbReference type="Proteomes" id="UP000465241">
    <property type="component" value="Unassembled WGS sequence"/>
</dbReference>
<accession>A0A7I9WN20</accession>
<dbReference type="PROSITE" id="PS51819">
    <property type="entry name" value="VOC"/>
    <property type="match status" value="2"/>
</dbReference>
<feature type="domain" description="VOC" evidence="1">
    <location>
        <begin position="191"/>
        <end position="305"/>
    </location>
</feature>
<keyword evidence="2" id="KW-0223">Dioxygenase</keyword>
<sequence>MTVVQRVGFTPRRLAHANLWVSDLERSLSFYRDICGLNQVFDEPGISAVFLSNGNSHHDLALMQAKAEDRVGRLGQVQIPKDVGNHPGLNHLGFEMATEAELVAAYRRALDVGISMRTVNHQISRSLYLHDLDGNYLEFYCDATNDWRKVYAECADELLTEPWDPRASTPVTEELWDPQPRYEVNAAAPARPLFTARASLFVSDLDQALDFYTEVLGLTVLYTSPDRAVAVLSGSTGVPGLALVEGDSPGLHHFGLEVASEYELQASLSRLAGMGYETDLIIDKPDKHSFVLADPDGLRVEFFVARNGGGQVHLPAYAEPAYAL</sequence>
<protein>
    <submittedName>
        <fullName evidence="2">Dioxygenase</fullName>
    </submittedName>
</protein>
<dbReference type="PANTHER" id="PTHR43279:SF1">
    <property type="entry name" value="CATECHOL-2,3-DIOXYGENASE"/>
    <property type="match status" value="1"/>
</dbReference>
<proteinExistence type="predicted"/>
<dbReference type="InterPro" id="IPR037523">
    <property type="entry name" value="VOC_core"/>
</dbReference>
<dbReference type="Gene3D" id="3.10.180.10">
    <property type="entry name" value="2,3-Dihydroxybiphenyl 1,2-Dioxygenase, domain 1"/>
    <property type="match status" value="2"/>
</dbReference>
<evidence type="ECO:0000313" key="3">
    <source>
        <dbReference type="Proteomes" id="UP000465241"/>
    </source>
</evidence>
<comment type="caution">
    <text evidence="2">The sequence shown here is derived from an EMBL/GenBank/DDBJ whole genome shotgun (WGS) entry which is preliminary data.</text>
</comment>
<dbReference type="Pfam" id="PF00903">
    <property type="entry name" value="Glyoxalase"/>
    <property type="match status" value="2"/>
</dbReference>
<organism evidence="2 3">
    <name type="scientific">Mycolicibacterium murale</name>
    <dbReference type="NCBI Taxonomy" id="182220"/>
    <lineage>
        <taxon>Bacteria</taxon>
        <taxon>Bacillati</taxon>
        <taxon>Actinomycetota</taxon>
        <taxon>Actinomycetes</taxon>
        <taxon>Mycobacteriales</taxon>
        <taxon>Mycobacteriaceae</taxon>
        <taxon>Mycolicibacterium</taxon>
    </lineage>
</organism>
<dbReference type="PANTHER" id="PTHR43279">
    <property type="entry name" value="CATECHOL-2,3-DIOXYGENASE"/>
    <property type="match status" value="1"/>
</dbReference>
<evidence type="ECO:0000259" key="1">
    <source>
        <dbReference type="PROSITE" id="PS51819"/>
    </source>
</evidence>
<dbReference type="InterPro" id="IPR004360">
    <property type="entry name" value="Glyas_Fos-R_dOase_dom"/>
</dbReference>
<evidence type="ECO:0000313" key="2">
    <source>
        <dbReference type="EMBL" id="GFG58730.1"/>
    </source>
</evidence>
<reference evidence="2 3" key="1">
    <citation type="journal article" date="2019" name="Emerg. Microbes Infect.">
        <title>Comprehensive subspecies identification of 175 nontuberculous mycobacteria species based on 7547 genomic profiles.</title>
        <authorList>
            <person name="Matsumoto Y."/>
            <person name="Kinjo T."/>
            <person name="Motooka D."/>
            <person name="Nabeya D."/>
            <person name="Jung N."/>
            <person name="Uechi K."/>
            <person name="Horii T."/>
            <person name="Iida T."/>
            <person name="Fujita J."/>
            <person name="Nakamura S."/>
        </authorList>
    </citation>
    <scope>NUCLEOTIDE SEQUENCE [LARGE SCALE GENOMIC DNA]</scope>
    <source>
        <strain evidence="2 3">JCM 13392</strain>
    </source>
</reference>
<dbReference type="SUPFAM" id="SSF54593">
    <property type="entry name" value="Glyoxalase/Bleomycin resistance protein/Dihydroxybiphenyl dioxygenase"/>
    <property type="match status" value="2"/>
</dbReference>
<gene>
    <name evidence="2" type="ORF">MMUR_28660</name>
</gene>
<dbReference type="RefSeq" id="WP_193489480.1">
    <property type="nucleotide sequence ID" value="NZ_BAAAMC010000055.1"/>
</dbReference>
<feature type="domain" description="VOC" evidence="1">
    <location>
        <begin position="13"/>
        <end position="142"/>
    </location>
</feature>
<dbReference type="InterPro" id="IPR029068">
    <property type="entry name" value="Glyas_Bleomycin-R_OHBP_Dase"/>
</dbReference>
<dbReference type="EMBL" id="BLKT01000003">
    <property type="protein sequence ID" value="GFG58730.1"/>
    <property type="molecule type" value="Genomic_DNA"/>
</dbReference>
<dbReference type="CDD" id="cd06587">
    <property type="entry name" value="VOC"/>
    <property type="match status" value="1"/>
</dbReference>